<dbReference type="SUPFAM" id="SSF57716">
    <property type="entry name" value="Glucocorticoid receptor-like (DNA-binding domain)"/>
    <property type="match status" value="1"/>
</dbReference>
<dbReference type="SUPFAM" id="SSF54928">
    <property type="entry name" value="RNA-binding domain, RBD"/>
    <property type="match status" value="2"/>
</dbReference>
<reference evidence="23" key="1">
    <citation type="journal article" date="2019" name="Curr. Biol.">
        <title>Genome Sequence of Striga asiatica Provides Insight into the Evolution of Plant Parasitism.</title>
        <authorList>
            <person name="Yoshida S."/>
            <person name="Kim S."/>
            <person name="Wafula E.K."/>
            <person name="Tanskanen J."/>
            <person name="Kim Y.M."/>
            <person name="Honaas L."/>
            <person name="Yang Z."/>
            <person name="Spallek T."/>
            <person name="Conn C.E."/>
            <person name="Ichihashi Y."/>
            <person name="Cheong K."/>
            <person name="Cui S."/>
            <person name="Der J.P."/>
            <person name="Gundlach H."/>
            <person name="Jiao Y."/>
            <person name="Hori C."/>
            <person name="Ishida J.K."/>
            <person name="Kasahara H."/>
            <person name="Kiba T."/>
            <person name="Kim M.S."/>
            <person name="Koo N."/>
            <person name="Laohavisit A."/>
            <person name="Lee Y.H."/>
            <person name="Lumba S."/>
            <person name="McCourt P."/>
            <person name="Mortimer J.C."/>
            <person name="Mutuku J.M."/>
            <person name="Nomura T."/>
            <person name="Sasaki-Sekimoto Y."/>
            <person name="Seto Y."/>
            <person name="Wang Y."/>
            <person name="Wakatake T."/>
            <person name="Sakakibara H."/>
            <person name="Demura T."/>
            <person name="Yamaguchi S."/>
            <person name="Yoneyama K."/>
            <person name="Manabe R.I."/>
            <person name="Nelson D.C."/>
            <person name="Schulman A.H."/>
            <person name="Timko M.P."/>
            <person name="dePamphilis C.W."/>
            <person name="Choi D."/>
            <person name="Shirasu K."/>
        </authorList>
    </citation>
    <scope>NUCLEOTIDE SEQUENCE [LARGE SCALE GENOMIC DNA]</scope>
    <source>
        <strain evidence="23">cv. UVA1</strain>
    </source>
</reference>
<evidence type="ECO:0000256" key="6">
    <source>
        <dbReference type="ARBA" id="ARBA00022553"/>
    </source>
</evidence>
<keyword evidence="10" id="KW-0805">Transcription regulation</keyword>
<name>A0A5A7R1J6_STRAF</name>
<evidence type="ECO:0000256" key="15">
    <source>
        <dbReference type="PROSITE-ProRule" id="PRU00176"/>
    </source>
</evidence>
<dbReference type="GO" id="GO:0003723">
    <property type="term" value="F:RNA binding"/>
    <property type="evidence" value="ECO:0007669"/>
    <property type="project" value="UniProtKB-UniRule"/>
</dbReference>
<evidence type="ECO:0000256" key="12">
    <source>
        <dbReference type="ARBA" id="ARBA00023163"/>
    </source>
</evidence>
<evidence type="ECO:0000256" key="4">
    <source>
        <dbReference type="ARBA" id="ARBA00007722"/>
    </source>
</evidence>
<dbReference type="SMART" id="SM00401">
    <property type="entry name" value="ZnF_GATA"/>
    <property type="match status" value="1"/>
</dbReference>
<dbReference type="InterPro" id="IPR000504">
    <property type="entry name" value="RRM_dom"/>
</dbReference>
<dbReference type="CDD" id="cd00202">
    <property type="entry name" value="ZnF_GATA"/>
    <property type="match status" value="1"/>
</dbReference>
<feature type="region of interest" description="Disordered" evidence="17">
    <location>
        <begin position="106"/>
        <end position="125"/>
    </location>
</feature>
<feature type="region of interest" description="Disordered" evidence="17">
    <location>
        <begin position="558"/>
        <end position="603"/>
    </location>
</feature>
<keyword evidence="5 22" id="KW-0396">Initiation factor</keyword>
<keyword evidence="14" id="KW-0479">Metal-binding</keyword>
<comment type="function">
    <text evidence="1">Transcriptional activator that specifically binds 5'-GATA-3' or 5'-GAT-3' motifs within gene promoters.</text>
</comment>
<keyword evidence="14" id="KW-0863">Zinc-finger</keyword>
<dbReference type="InterPro" id="IPR000679">
    <property type="entry name" value="Znf_GATA"/>
</dbReference>
<feature type="domain" description="CCT" evidence="20">
    <location>
        <begin position="70"/>
        <end position="112"/>
    </location>
</feature>
<evidence type="ECO:0000256" key="11">
    <source>
        <dbReference type="ARBA" id="ARBA00023125"/>
    </source>
</evidence>
<feature type="compositionally biased region" description="Basic and acidic residues" evidence="17">
    <location>
        <begin position="810"/>
        <end position="940"/>
    </location>
</feature>
<dbReference type="NCBIfam" id="TIGR00168">
    <property type="entry name" value="infC"/>
    <property type="match status" value="1"/>
</dbReference>
<evidence type="ECO:0000313" key="22">
    <source>
        <dbReference type="EMBL" id="GER50234.1"/>
    </source>
</evidence>
<feature type="domain" description="RRM" evidence="18">
    <location>
        <begin position="1245"/>
        <end position="1323"/>
    </location>
</feature>
<dbReference type="InterPro" id="IPR029123">
    <property type="entry name" value="RBM39_linker"/>
</dbReference>
<dbReference type="Proteomes" id="UP000325081">
    <property type="component" value="Unassembled WGS sequence"/>
</dbReference>
<feature type="region of interest" description="Disordered" evidence="17">
    <location>
        <begin position="627"/>
        <end position="668"/>
    </location>
</feature>
<dbReference type="NCBIfam" id="TIGR01622">
    <property type="entry name" value="SF-CC1"/>
    <property type="match status" value="1"/>
</dbReference>
<dbReference type="InterPro" id="IPR035979">
    <property type="entry name" value="RBD_domain_sf"/>
</dbReference>
<evidence type="ECO:0000259" key="21">
    <source>
        <dbReference type="PROSITE" id="PS51320"/>
    </source>
</evidence>
<evidence type="ECO:0000256" key="13">
    <source>
        <dbReference type="ARBA" id="ARBA00023242"/>
    </source>
</evidence>
<evidence type="ECO:0000256" key="3">
    <source>
        <dbReference type="ARBA" id="ARBA00005439"/>
    </source>
</evidence>
<comment type="caution">
    <text evidence="22">The sequence shown here is derived from an EMBL/GenBank/DDBJ whole genome shotgun (WGS) entry which is preliminary data.</text>
</comment>
<comment type="similarity">
    <text evidence="4">Belongs to the type IV zinc-finger family. Class C subfamily.</text>
</comment>
<evidence type="ECO:0000256" key="8">
    <source>
        <dbReference type="ARBA" id="ARBA00022884"/>
    </source>
</evidence>
<evidence type="ECO:0000313" key="23">
    <source>
        <dbReference type="Proteomes" id="UP000325081"/>
    </source>
</evidence>
<evidence type="ECO:0000256" key="10">
    <source>
        <dbReference type="ARBA" id="ARBA00023015"/>
    </source>
</evidence>
<dbReference type="OrthoDB" id="8123449at2759"/>
<dbReference type="CDD" id="cd12283">
    <property type="entry name" value="RRM1_RBM39_like"/>
    <property type="match status" value="1"/>
</dbReference>
<feature type="domain" description="RRM" evidence="18">
    <location>
        <begin position="1074"/>
        <end position="1152"/>
    </location>
</feature>
<keyword evidence="23" id="KW-1185">Reference proteome</keyword>
<comment type="similarity">
    <text evidence="3">Belongs to the IF-3 family.</text>
</comment>
<dbReference type="SUPFAM" id="SSF54364">
    <property type="entry name" value="Translation initiation factor IF3, N-terminal domain"/>
    <property type="match status" value="1"/>
</dbReference>
<dbReference type="PROSITE" id="PS00344">
    <property type="entry name" value="GATA_ZN_FINGER_1"/>
    <property type="match status" value="1"/>
</dbReference>
<dbReference type="PANTHER" id="PTHR48036">
    <property type="entry name" value="SPLICING FACTOR (PAD-1), PUTATIVE (AFU_ORTHOLOGUE AFUA_1G15810)-RELATED"/>
    <property type="match status" value="1"/>
</dbReference>
<dbReference type="Pfam" id="PF05198">
    <property type="entry name" value="IF3_N"/>
    <property type="match status" value="1"/>
</dbReference>
<evidence type="ECO:0000256" key="9">
    <source>
        <dbReference type="ARBA" id="ARBA00022917"/>
    </source>
</evidence>
<dbReference type="PROSITE" id="PS51320">
    <property type="entry name" value="TIFY"/>
    <property type="match status" value="1"/>
</dbReference>
<keyword evidence="12" id="KW-0804">Transcription</keyword>
<feature type="compositionally biased region" description="Basic and acidic residues" evidence="17">
    <location>
        <begin position="718"/>
        <end position="738"/>
    </location>
</feature>
<dbReference type="InterPro" id="IPR010402">
    <property type="entry name" value="CCT_domain"/>
</dbReference>
<dbReference type="Gene3D" id="3.30.70.330">
    <property type="match status" value="3"/>
</dbReference>
<keyword evidence="13 16" id="KW-0539">Nucleus</keyword>
<dbReference type="SUPFAM" id="SSF55200">
    <property type="entry name" value="Translation initiation factor IF3, C-terminal domain"/>
    <property type="match status" value="1"/>
</dbReference>
<evidence type="ECO:0000256" key="14">
    <source>
        <dbReference type="PROSITE-ProRule" id="PRU00094"/>
    </source>
</evidence>
<evidence type="ECO:0000256" key="5">
    <source>
        <dbReference type="ARBA" id="ARBA00022540"/>
    </source>
</evidence>
<dbReference type="Gene3D" id="3.10.20.80">
    <property type="entry name" value="Translation initiation factor 3 (IF-3), N-terminal domain"/>
    <property type="match status" value="1"/>
</dbReference>
<organism evidence="22 23">
    <name type="scientific">Striga asiatica</name>
    <name type="common">Asiatic witchweed</name>
    <name type="synonym">Buchnera asiatica</name>
    <dbReference type="NCBI Taxonomy" id="4170"/>
    <lineage>
        <taxon>Eukaryota</taxon>
        <taxon>Viridiplantae</taxon>
        <taxon>Streptophyta</taxon>
        <taxon>Embryophyta</taxon>
        <taxon>Tracheophyta</taxon>
        <taxon>Spermatophyta</taxon>
        <taxon>Magnoliopsida</taxon>
        <taxon>eudicotyledons</taxon>
        <taxon>Gunneridae</taxon>
        <taxon>Pentapetalae</taxon>
        <taxon>asterids</taxon>
        <taxon>lamiids</taxon>
        <taxon>Lamiales</taxon>
        <taxon>Orobanchaceae</taxon>
        <taxon>Buchnereae</taxon>
        <taxon>Striga</taxon>
    </lineage>
</organism>
<feature type="domain" description="RRM" evidence="18">
    <location>
        <begin position="944"/>
        <end position="1050"/>
    </location>
</feature>
<keyword evidence="9" id="KW-0648">Protein biosynthesis</keyword>
<dbReference type="Gene3D" id="3.30.50.10">
    <property type="entry name" value="Erythroid Transcription Factor GATA-1, subunit A"/>
    <property type="match status" value="1"/>
</dbReference>
<dbReference type="InterPro" id="IPR006509">
    <property type="entry name" value="RBM39_SF"/>
</dbReference>
<dbReference type="InterPro" id="IPR012677">
    <property type="entry name" value="Nucleotide-bd_a/b_plait_sf"/>
</dbReference>
<dbReference type="Gene3D" id="3.30.110.10">
    <property type="entry name" value="Translation initiation factor 3 (IF-3), C-terminal domain"/>
    <property type="match status" value="1"/>
</dbReference>
<dbReference type="EMBL" id="BKCP01009181">
    <property type="protein sequence ID" value="GER50234.1"/>
    <property type="molecule type" value="Genomic_DNA"/>
</dbReference>
<dbReference type="InterPro" id="IPR013088">
    <property type="entry name" value="Znf_NHR/GATA"/>
</dbReference>
<dbReference type="GO" id="GO:0006355">
    <property type="term" value="P:regulation of DNA-templated transcription"/>
    <property type="evidence" value="ECO:0007669"/>
    <property type="project" value="InterPro"/>
</dbReference>
<feature type="region of interest" description="Disordered" evidence="17">
    <location>
        <begin position="718"/>
        <end position="940"/>
    </location>
</feature>
<feature type="domain" description="Tify" evidence="21">
    <location>
        <begin position="15"/>
        <end position="50"/>
    </location>
</feature>
<evidence type="ECO:0000256" key="7">
    <source>
        <dbReference type="ARBA" id="ARBA00022737"/>
    </source>
</evidence>
<dbReference type="PROSITE" id="PS50114">
    <property type="entry name" value="GATA_ZN_FINGER_2"/>
    <property type="match status" value="1"/>
</dbReference>
<dbReference type="InterPro" id="IPR019814">
    <property type="entry name" value="Translation_initiation_fac_3_N"/>
</dbReference>
<dbReference type="Pfam" id="PF15519">
    <property type="entry name" value="RBM39linker"/>
    <property type="match status" value="1"/>
</dbReference>
<proteinExistence type="inferred from homology"/>
<dbReference type="SMART" id="SM00360">
    <property type="entry name" value="RRM"/>
    <property type="match status" value="3"/>
</dbReference>
<feature type="domain" description="GATA-type" evidence="19">
    <location>
        <begin position="131"/>
        <end position="186"/>
    </location>
</feature>
<dbReference type="Pfam" id="PF06203">
    <property type="entry name" value="CCT"/>
    <property type="match status" value="1"/>
</dbReference>
<keyword evidence="7" id="KW-0677">Repeat</keyword>
<dbReference type="SMART" id="SM00361">
    <property type="entry name" value="RRM_1"/>
    <property type="match status" value="2"/>
</dbReference>
<dbReference type="FunFam" id="3.30.70.330:FF:000601">
    <property type="entry name" value="CC1-like, splicing factor"/>
    <property type="match status" value="1"/>
</dbReference>
<evidence type="ECO:0000259" key="19">
    <source>
        <dbReference type="PROSITE" id="PS50114"/>
    </source>
</evidence>
<keyword evidence="8 15" id="KW-0694">RNA-binding</keyword>
<dbReference type="GO" id="GO:0008270">
    <property type="term" value="F:zinc ion binding"/>
    <property type="evidence" value="ECO:0007669"/>
    <property type="project" value="UniProtKB-KW"/>
</dbReference>
<evidence type="ECO:0000259" key="18">
    <source>
        <dbReference type="PROSITE" id="PS50102"/>
    </source>
</evidence>
<dbReference type="InterPro" id="IPR036788">
    <property type="entry name" value="T_IF-3_C_sf"/>
</dbReference>
<keyword evidence="6" id="KW-0597">Phosphoprotein</keyword>
<dbReference type="InterPro" id="IPR010399">
    <property type="entry name" value="Tify_dom"/>
</dbReference>
<keyword evidence="14" id="KW-0862">Zinc</keyword>
<dbReference type="Pfam" id="PF00320">
    <property type="entry name" value="GATA"/>
    <property type="match status" value="1"/>
</dbReference>
<dbReference type="PROSITE" id="PS50102">
    <property type="entry name" value="RRM"/>
    <property type="match status" value="3"/>
</dbReference>
<evidence type="ECO:0000256" key="1">
    <source>
        <dbReference type="ARBA" id="ARBA00002206"/>
    </source>
</evidence>
<feature type="compositionally biased region" description="Basic and acidic residues" evidence="17">
    <location>
        <begin position="754"/>
        <end position="800"/>
    </location>
</feature>
<dbReference type="PROSITE" id="PS51017">
    <property type="entry name" value="CCT"/>
    <property type="match status" value="1"/>
</dbReference>
<feature type="compositionally biased region" description="Polar residues" evidence="17">
    <location>
        <begin position="561"/>
        <end position="576"/>
    </location>
</feature>
<dbReference type="InterPro" id="IPR003954">
    <property type="entry name" value="RRM_euk-type"/>
</dbReference>
<gene>
    <name evidence="22" type="ORF">STAS_27517</name>
</gene>
<evidence type="ECO:0000256" key="17">
    <source>
        <dbReference type="SAM" id="MobiDB-lite"/>
    </source>
</evidence>
<evidence type="ECO:0000256" key="2">
    <source>
        <dbReference type="ARBA" id="ARBA00004123"/>
    </source>
</evidence>
<keyword evidence="11" id="KW-0238">DNA-binding</keyword>
<dbReference type="FunFam" id="3.30.70.330:FF:000276">
    <property type="entry name" value="Splicing factor, CC1-like protein"/>
    <property type="match status" value="1"/>
</dbReference>
<dbReference type="CDD" id="cd12285">
    <property type="entry name" value="RRM3_RBM39_like"/>
    <property type="match status" value="1"/>
</dbReference>
<protein>
    <submittedName>
        <fullName evidence="22">Translation initiation factor 3 (IF-3) family protein</fullName>
    </submittedName>
</protein>
<dbReference type="GO" id="GO:0005634">
    <property type="term" value="C:nucleus"/>
    <property type="evidence" value="ECO:0007669"/>
    <property type="project" value="UniProtKB-SubCell"/>
</dbReference>
<feature type="compositionally biased region" description="Polar residues" evidence="17">
    <location>
        <begin position="628"/>
        <end position="641"/>
    </location>
</feature>
<sequence>MSADIPPQADDHSLENDPTHRITLSFKDRLLVFEGVPTQKVQAALLVLGGFTFGQKIEPQSQARITNANRQECLNKYRHKRDLRCYEKRIRYNVRHEVAVRMRRRRGQFAPKNGSPLGPTEVEEGPIGPTRCGHCGIRAKETPMMRRGPDGPKTLCNACGLHWASKGMMRDLSKKLRPIGHLPIYRDAYEGSDTEMDVDVLNQVGKFVVTFRGSLTMTWTGLNLIMDRVAMAMWNRLRQSKLKFHLFTSVHKRFFTVNHGTILANEHIIPHTENRVSGQPDLAVPGGLLGPLGVRFYAKPAQSFQKEEDDDPSGPRLNEQITAPMVRLVSDEGHCVVSRYEAMTRARNLKMDLVEVDRHAKPPVCKIFDFHKEKYVQKTKEKEKERAKTKATLKKGPCKEIRFAAKIEKNDLKMKAESVKRLMESGYRVKCTAIDPTEGCDLPTLLSRFTALIKDVAVEESDPKVEKKQAFVVVRHIKFGAPKKAGKNKVSSQSEDTQPDKNGPETAPVAPDSILDRDAGPKKSWAVSDKDDDISTIFDINEENQQQGKSPLLEQPAVLNVPSSSSPSAGINQTGNRYARDPTAGKPPRVNNGPQMSPNLPRETFKQDFFRPNIPTPQNKSYGIFSTPKLNITPNEQNPPAENNRYKKSVPPGSGRNPTGNPRMNRGSLDLGEKIAEKLQATLGSAFGSLVRCSLVRSLVTMDFDEIEYLENTVENPELKKDKSNGDDMMLDSKEMGRARSSKHASDDDDADDLDRSSKPSRSRKESDDRGKYRSDDDGDDFERRSKQSRSRRESDDHEKGKRARNGSSKGEKERHSGGREHRTRDREDGSGKERNRDRDRDRDMEKDSDRKREGNRDRREREHDRERNREEERERSKRSRSHLERQHDERGREKRGDMGSMDKDSREGRREREFRGRDHESRKYKEKKEDAVESAADPERDQRTVFAYQITLKAGERDVYEFFSRVGKVRDVQLIMDRNTRRSKGVGPTIALFHSRFIEEATVSHMFTSKWGQGLRYIEFYDAMSVPMAIALSGQPLLGQPVMVKPSEAEKNLVQPTPAVTGGGVGPHSAGARKLYVGNLPVTIQEDQLRQVFEPFGTIELIQMPTDPGTSYCKGFAFIQFARLEDAKLAQNLNGQLQIAGRQIKVSAVTDQAGMQDTGVNVADFDDDEGNGMSLNAHSRALLMQKLDRTGTASSIIGSSAVPVVGQTSVAVLPGLAAAGLSMPIPNAPSVDSVGVPSECLLLKNMFDPSVETEPDFDLDIKEDCQEECAKYGKLKHIYVEKNSAGFVYLRFEHTQSALSAQQGLHGRWFAGKMITATFMSPQDYEAKFPDSS</sequence>
<feature type="region of interest" description="Disordered" evidence="17">
    <location>
        <begin position="483"/>
        <end position="530"/>
    </location>
</feature>
<evidence type="ECO:0000259" key="20">
    <source>
        <dbReference type="PROSITE" id="PS51017"/>
    </source>
</evidence>
<dbReference type="GO" id="GO:0003743">
    <property type="term" value="F:translation initiation factor activity"/>
    <property type="evidence" value="ECO:0007669"/>
    <property type="project" value="UniProtKB-KW"/>
</dbReference>
<dbReference type="Pfam" id="PF00076">
    <property type="entry name" value="RRM_1"/>
    <property type="match status" value="2"/>
</dbReference>
<dbReference type="InterPro" id="IPR036787">
    <property type="entry name" value="T_IF-3_N_sf"/>
</dbReference>
<evidence type="ECO:0000256" key="16">
    <source>
        <dbReference type="PROSITE-ProRule" id="PRU00357"/>
    </source>
</evidence>
<dbReference type="GO" id="GO:0006397">
    <property type="term" value="P:mRNA processing"/>
    <property type="evidence" value="ECO:0007669"/>
    <property type="project" value="InterPro"/>
</dbReference>
<accession>A0A5A7R1J6</accession>
<dbReference type="InterPro" id="IPR001288">
    <property type="entry name" value="Translation_initiation_fac_3"/>
</dbReference>
<comment type="subcellular location">
    <subcellularLocation>
        <location evidence="2 16">Nucleus</location>
    </subcellularLocation>
</comment>
<dbReference type="GO" id="GO:0043565">
    <property type="term" value="F:sequence-specific DNA binding"/>
    <property type="evidence" value="ECO:0007669"/>
    <property type="project" value="InterPro"/>
</dbReference>